<keyword evidence="1" id="KW-0732">Signal</keyword>
<dbReference type="SUPFAM" id="SSF47240">
    <property type="entry name" value="Ferritin-like"/>
    <property type="match status" value="1"/>
</dbReference>
<feature type="chain" id="PRO_5030861848" evidence="1">
    <location>
        <begin position="20"/>
        <end position="70"/>
    </location>
</feature>
<evidence type="ECO:0000313" key="4">
    <source>
        <dbReference type="Proteomes" id="UP000534294"/>
    </source>
</evidence>
<accession>A0A7W7YMA4</accession>
<keyword evidence="4" id="KW-1185">Reference proteome</keyword>
<dbReference type="Proteomes" id="UP000534294">
    <property type="component" value="Unassembled WGS sequence"/>
</dbReference>
<organism evidence="3 4">
    <name type="scientific">Prosthecobacter dejongeii</name>
    <dbReference type="NCBI Taxonomy" id="48465"/>
    <lineage>
        <taxon>Bacteria</taxon>
        <taxon>Pseudomonadati</taxon>
        <taxon>Verrucomicrobiota</taxon>
        <taxon>Verrucomicrobiia</taxon>
        <taxon>Verrucomicrobiales</taxon>
        <taxon>Verrucomicrobiaceae</taxon>
        <taxon>Prosthecobacter</taxon>
    </lineage>
</organism>
<dbReference type="InterPro" id="IPR012348">
    <property type="entry name" value="RNR-like"/>
</dbReference>
<dbReference type="EMBL" id="JACHIF010000006">
    <property type="protein sequence ID" value="MBB5038821.1"/>
    <property type="molecule type" value="Genomic_DNA"/>
</dbReference>
<feature type="domain" description="YHS" evidence="2">
    <location>
        <begin position="30"/>
        <end position="66"/>
    </location>
</feature>
<name>A0A7W7YMA4_9BACT</name>
<gene>
    <name evidence="3" type="ORF">HNQ64_003086</name>
</gene>
<dbReference type="Gene3D" id="1.10.620.20">
    <property type="entry name" value="Ribonucleotide Reductase, subunit A"/>
    <property type="match status" value="1"/>
</dbReference>
<dbReference type="AlphaFoldDB" id="A0A7W7YMA4"/>
<reference evidence="3 4" key="1">
    <citation type="submission" date="2020-08" db="EMBL/GenBank/DDBJ databases">
        <title>Genomic Encyclopedia of Type Strains, Phase IV (KMG-IV): sequencing the most valuable type-strain genomes for metagenomic binning, comparative biology and taxonomic classification.</title>
        <authorList>
            <person name="Goeker M."/>
        </authorList>
    </citation>
    <scope>NUCLEOTIDE SEQUENCE [LARGE SCALE GENOMIC DNA]</scope>
    <source>
        <strain evidence="3 4">DSM 12251</strain>
    </source>
</reference>
<dbReference type="GO" id="GO:0016491">
    <property type="term" value="F:oxidoreductase activity"/>
    <property type="evidence" value="ECO:0007669"/>
    <property type="project" value="InterPro"/>
</dbReference>
<evidence type="ECO:0000313" key="3">
    <source>
        <dbReference type="EMBL" id="MBB5038821.1"/>
    </source>
</evidence>
<comment type="caution">
    <text evidence="3">The sequence shown here is derived from an EMBL/GenBank/DDBJ whole genome shotgun (WGS) entry which is preliminary data.</text>
</comment>
<evidence type="ECO:0000256" key="1">
    <source>
        <dbReference type="SAM" id="SignalP"/>
    </source>
</evidence>
<feature type="signal peptide" evidence="1">
    <location>
        <begin position="1"/>
        <end position="19"/>
    </location>
</feature>
<dbReference type="RefSeq" id="WP_184209979.1">
    <property type="nucleotide sequence ID" value="NZ_JACHIF010000006.1"/>
</dbReference>
<sequence>MKTLFSVLALSAIASFAAAAPVNIECPVKEGKPVKATLTTTHKGKEIGFCCKGCKEKFEADPAKYEKAIK</sequence>
<dbReference type="InterPro" id="IPR007029">
    <property type="entry name" value="YHS_dom"/>
</dbReference>
<protein>
    <submittedName>
        <fullName evidence="3">YHS domain-containing protein</fullName>
    </submittedName>
</protein>
<dbReference type="InterPro" id="IPR009078">
    <property type="entry name" value="Ferritin-like_SF"/>
</dbReference>
<evidence type="ECO:0000259" key="2">
    <source>
        <dbReference type="Pfam" id="PF04945"/>
    </source>
</evidence>
<dbReference type="Pfam" id="PF04945">
    <property type="entry name" value="YHS"/>
    <property type="match status" value="1"/>
</dbReference>
<proteinExistence type="predicted"/>